<organism evidence="3 6">
    <name type="scientific">Photorhabdus heterorhabditis</name>
    <dbReference type="NCBI Taxonomy" id="880156"/>
    <lineage>
        <taxon>Bacteria</taxon>
        <taxon>Pseudomonadati</taxon>
        <taxon>Pseudomonadota</taxon>
        <taxon>Gammaproteobacteria</taxon>
        <taxon>Enterobacterales</taxon>
        <taxon>Morganellaceae</taxon>
        <taxon>Photorhabdus</taxon>
    </lineage>
</organism>
<dbReference type="EMBL" id="LJCS01000011">
    <property type="protein sequence ID" value="KOY62849.1"/>
    <property type="molecule type" value="Genomic_DNA"/>
</dbReference>
<dbReference type="Proteomes" id="UP000037727">
    <property type="component" value="Unassembled WGS sequence"/>
</dbReference>
<proteinExistence type="predicted"/>
<protein>
    <submittedName>
        <fullName evidence="3">Uncharacterized protein</fullName>
    </submittedName>
</protein>
<dbReference type="InterPro" id="IPR006171">
    <property type="entry name" value="TOPRIM_dom"/>
</dbReference>
<dbReference type="AlphaFoldDB" id="A0A5B0XCB5"/>
<name>A0A5B0XCB5_9GAMM</name>
<evidence type="ECO:0000313" key="5">
    <source>
        <dbReference type="Proteomes" id="UP000037727"/>
    </source>
</evidence>
<dbReference type="OrthoDB" id="8967890at2"/>
<evidence type="ECO:0000259" key="1">
    <source>
        <dbReference type="Pfam" id="PF13362"/>
    </source>
</evidence>
<accession>A0A5B0XCB5</accession>
<keyword evidence="5" id="KW-1185">Reference proteome</keyword>
<dbReference type="Proteomes" id="UP000322184">
    <property type="component" value="Unassembled WGS sequence"/>
</dbReference>
<dbReference type="Pfam" id="PF23639">
    <property type="entry name" value="DUF7146"/>
    <property type="match status" value="1"/>
</dbReference>
<dbReference type="RefSeq" id="WP_054477250.1">
    <property type="nucleotide sequence ID" value="NZ_CAWMRL010000011.1"/>
</dbReference>
<feature type="domain" description="Toprim" evidence="1">
    <location>
        <begin position="283"/>
        <end position="403"/>
    </location>
</feature>
<evidence type="ECO:0000313" key="3">
    <source>
        <dbReference type="EMBL" id="KAA1195769.1"/>
    </source>
</evidence>
<evidence type="ECO:0000259" key="2">
    <source>
        <dbReference type="Pfam" id="PF23639"/>
    </source>
</evidence>
<dbReference type="EMBL" id="VTUW01000001">
    <property type="protein sequence ID" value="KAA1195769.1"/>
    <property type="molecule type" value="Genomic_DNA"/>
</dbReference>
<comment type="caution">
    <text evidence="3">The sequence shown here is derived from an EMBL/GenBank/DDBJ whole genome shotgun (WGS) entry which is preliminary data.</text>
</comment>
<reference evidence="3 6" key="2">
    <citation type="submission" date="2019-09" db="EMBL/GenBank/DDBJ databases">
        <title>Whole genome sequence of Photorhabdus heterorhabditis strain ETL (Enterobacteriales: Enterobacteriaceae) a bacterial symbiont of Heterorhabditis zealandica strain ETL (Rhabditida: Heterorhabditidae).</title>
        <authorList>
            <person name="Lulamba T.E."/>
            <person name="Serepa-Dlamini M.H."/>
        </authorList>
    </citation>
    <scope>NUCLEOTIDE SEQUENCE [LARGE SCALE GENOMIC DNA]</scope>
    <source>
        <strain evidence="3 6">ETL</strain>
    </source>
</reference>
<dbReference type="InterPro" id="IPR055570">
    <property type="entry name" value="DUF7146"/>
</dbReference>
<dbReference type="STRING" id="880156.AM629_06460"/>
<reference evidence="4 5" key="1">
    <citation type="submission" date="2015-09" db="EMBL/GenBank/DDBJ databases">
        <title>Draft genome sequence and assembly of Photorhabdus sp. VMG, a bacterial symbiont associated with Heterorhabditis zealandica.</title>
        <authorList>
            <person name="Naidoo S."/>
            <person name="Featherston J."/>
            <person name="Mothupi B."/>
            <person name="Gray V.M."/>
        </authorList>
    </citation>
    <scope>NUCLEOTIDE SEQUENCE [LARGE SCALE GENOMIC DNA]</scope>
    <source>
        <strain evidence="4 5">VMG</strain>
    </source>
</reference>
<feature type="domain" description="DUF7146" evidence="2">
    <location>
        <begin position="158"/>
        <end position="260"/>
    </location>
</feature>
<sequence>MTYAVAAYHASPKQTKQSLQELTQELINRVHARIVGVNSREFVFSKIPTFAKAVDIAPNQIPCQFTCAGKAKFRFYGKEAYTGSTIHNDYPVNKFCNGVDILAEFYGLSNYQTCKQILADYFGDDINVPLSGADIRNIQTYQNIVKSSVELTDEEIDKRVRKLEAVYHYTKPVTADSAVWRYLSKRGFKRVLNKLPKDIGCNPKLYYWDKANEKGIQMPAMVSIYRDNKGKNLTIHRTFLERNGDGAKVDCPKMMMKPSANMTGGAIHLYEPHYDQASKVWTLGVSEGVENALSVVEATSIPCWAASSAWFMEYVEIPDNILPPPNVKAINFYIWADKGRANEQGVYVGLEAALALKTRMTALFEKRFPAAQLTIEVFEPVQPIPEGKKGIDWNDVLLSKGAEGFPVCWASELLDQLK</sequence>
<evidence type="ECO:0000313" key="6">
    <source>
        <dbReference type="Proteomes" id="UP000322184"/>
    </source>
</evidence>
<gene>
    <name evidence="4" type="ORF">AM629_06460</name>
    <name evidence="3" type="ORF">F0L16_01250</name>
</gene>
<evidence type="ECO:0000313" key="4">
    <source>
        <dbReference type="EMBL" id="KOY62849.1"/>
    </source>
</evidence>
<dbReference type="Pfam" id="PF13362">
    <property type="entry name" value="Toprim_3"/>
    <property type="match status" value="1"/>
</dbReference>